<dbReference type="PANTHER" id="PTHR46558">
    <property type="entry name" value="TRACRIPTIONAL REGULATORY PROTEIN-RELATED-RELATED"/>
    <property type="match status" value="1"/>
</dbReference>
<feature type="transmembrane region" description="Helical" evidence="2">
    <location>
        <begin position="124"/>
        <end position="144"/>
    </location>
</feature>
<feature type="transmembrane region" description="Helical" evidence="2">
    <location>
        <begin position="190"/>
        <end position="210"/>
    </location>
</feature>
<dbReference type="Gene3D" id="1.10.260.40">
    <property type="entry name" value="lambda repressor-like DNA-binding domains"/>
    <property type="match status" value="1"/>
</dbReference>
<reference evidence="4 5" key="1">
    <citation type="submission" date="2020-08" db="EMBL/GenBank/DDBJ databases">
        <title>Genome public.</title>
        <authorList>
            <person name="Liu C."/>
            <person name="Sun Q."/>
        </authorList>
    </citation>
    <scope>NUCLEOTIDE SEQUENCE [LARGE SCALE GENOMIC DNA]</scope>
    <source>
        <strain evidence="4 5">NSJ-71</strain>
    </source>
</reference>
<protein>
    <submittedName>
        <fullName evidence="4">Helix-turn-helix transcriptional regulator</fullName>
    </submittedName>
</protein>
<dbReference type="EMBL" id="JACOPS010000003">
    <property type="protein sequence ID" value="MBC5728230.1"/>
    <property type="molecule type" value="Genomic_DNA"/>
</dbReference>
<sequence length="312" mass="35767">MTINEIIKQHRKKLGLTQKEFADMLSVSDKTVSRWEIGNQVPDALLMPDIAKVLKITINELYGIEDNYTNTKENTTSEVSYKINKRVLYAYKIGIILGLVLVVFGSFFLVRCDLIDENNESTRLFGQIMMFSGCGICLLSEIVYKIVYRNEGNTIIYLSEDIAYSGFTAITISVIFLLIMPLFLALRIDYWYEFFVVVPVILFEIMMLYYKHLLKQAGVKVSKTISVISIIIGSVSVVLLLSIFIIFRIVDFSDTSTVSKMLYEMHYVTLYGVSAVEAKVRLYSFLLLSLPLVSMLMMNYIELIIKRKLLNM</sequence>
<feature type="transmembrane region" description="Helical" evidence="2">
    <location>
        <begin position="282"/>
        <end position="305"/>
    </location>
</feature>
<name>A0ABR7HL10_9FIRM</name>
<accession>A0ABR7HL10</accession>
<organism evidence="4 5">
    <name type="scientific">Ruminococcus intestinalis</name>
    <dbReference type="NCBI Taxonomy" id="2763066"/>
    <lineage>
        <taxon>Bacteria</taxon>
        <taxon>Bacillati</taxon>
        <taxon>Bacillota</taxon>
        <taxon>Clostridia</taxon>
        <taxon>Eubacteriales</taxon>
        <taxon>Oscillospiraceae</taxon>
        <taxon>Ruminococcus</taxon>
    </lineage>
</organism>
<dbReference type="SUPFAM" id="SSF47413">
    <property type="entry name" value="lambda repressor-like DNA-binding domains"/>
    <property type="match status" value="1"/>
</dbReference>
<dbReference type="PROSITE" id="PS50943">
    <property type="entry name" value="HTH_CROC1"/>
    <property type="match status" value="1"/>
</dbReference>
<dbReference type="PANTHER" id="PTHR46558:SF11">
    <property type="entry name" value="HTH-TYPE TRANSCRIPTIONAL REGULATOR XRE"/>
    <property type="match status" value="1"/>
</dbReference>
<gene>
    <name evidence="4" type="ORF">H8R91_06815</name>
</gene>
<dbReference type="InterPro" id="IPR010982">
    <property type="entry name" value="Lambda_DNA-bd_dom_sf"/>
</dbReference>
<feature type="domain" description="HTH cro/C1-type" evidence="3">
    <location>
        <begin position="7"/>
        <end position="61"/>
    </location>
</feature>
<comment type="caution">
    <text evidence="4">The sequence shown here is derived from an EMBL/GenBank/DDBJ whole genome shotgun (WGS) entry which is preliminary data.</text>
</comment>
<keyword evidence="5" id="KW-1185">Reference proteome</keyword>
<dbReference type="CDD" id="cd00093">
    <property type="entry name" value="HTH_XRE"/>
    <property type="match status" value="1"/>
</dbReference>
<dbReference type="Pfam" id="PF01381">
    <property type="entry name" value="HTH_3"/>
    <property type="match status" value="1"/>
</dbReference>
<evidence type="ECO:0000256" key="1">
    <source>
        <dbReference type="ARBA" id="ARBA00023125"/>
    </source>
</evidence>
<evidence type="ECO:0000259" key="3">
    <source>
        <dbReference type="PROSITE" id="PS50943"/>
    </source>
</evidence>
<dbReference type="SMART" id="SM00530">
    <property type="entry name" value="HTH_XRE"/>
    <property type="match status" value="1"/>
</dbReference>
<evidence type="ECO:0000313" key="5">
    <source>
        <dbReference type="Proteomes" id="UP000636755"/>
    </source>
</evidence>
<dbReference type="RefSeq" id="WP_186935399.1">
    <property type="nucleotide sequence ID" value="NZ_JACOPS010000003.1"/>
</dbReference>
<feature type="transmembrane region" description="Helical" evidence="2">
    <location>
        <begin position="230"/>
        <end position="250"/>
    </location>
</feature>
<keyword evidence="2" id="KW-0812">Transmembrane</keyword>
<evidence type="ECO:0000256" key="2">
    <source>
        <dbReference type="SAM" id="Phobius"/>
    </source>
</evidence>
<proteinExistence type="predicted"/>
<dbReference type="InterPro" id="IPR001387">
    <property type="entry name" value="Cro/C1-type_HTH"/>
</dbReference>
<evidence type="ECO:0000313" key="4">
    <source>
        <dbReference type="EMBL" id="MBC5728230.1"/>
    </source>
</evidence>
<feature type="transmembrane region" description="Helical" evidence="2">
    <location>
        <begin position="89"/>
        <end position="109"/>
    </location>
</feature>
<dbReference type="Proteomes" id="UP000636755">
    <property type="component" value="Unassembled WGS sequence"/>
</dbReference>
<feature type="transmembrane region" description="Helical" evidence="2">
    <location>
        <begin position="164"/>
        <end position="184"/>
    </location>
</feature>
<keyword evidence="2" id="KW-1133">Transmembrane helix</keyword>
<keyword evidence="1" id="KW-0238">DNA-binding</keyword>
<keyword evidence="2" id="KW-0472">Membrane</keyword>